<name>A0A095FTN2_BURGA</name>
<keyword evidence="1" id="KW-0812">Transmembrane</keyword>
<proteinExistence type="predicted"/>
<dbReference type="AlphaFoldDB" id="A0A095FTN2"/>
<dbReference type="Proteomes" id="UP000220629">
    <property type="component" value="Unassembled WGS sequence"/>
</dbReference>
<geneLocation type="plasmid" evidence="4 7">
    <name>unnamed2</name>
</geneLocation>
<keyword evidence="4" id="KW-0614">Plasmid</keyword>
<reference evidence="6" key="2">
    <citation type="submission" date="2017-09" db="EMBL/GenBank/DDBJ databases">
        <title>FDA dAtabase for Regulatory Grade micrObial Sequences (FDA-ARGOS): Supporting development and validation of Infectious Disease Dx tests.</title>
        <authorList>
            <person name="Minogue T."/>
            <person name="Wolcott M."/>
            <person name="Wasieloski L."/>
            <person name="Aguilar W."/>
            <person name="Moore D."/>
            <person name="Tallon L."/>
            <person name="Sadzewicz L."/>
            <person name="Ott S."/>
            <person name="Zhao X."/>
            <person name="Nagaraj S."/>
            <person name="Vavikolanu K."/>
            <person name="Aluvathingal J."/>
            <person name="Nadendla S."/>
            <person name="Sichtig H."/>
        </authorList>
    </citation>
    <scope>NUCLEOTIDE SEQUENCE [LARGE SCALE GENOMIC DNA]</scope>
    <source>
        <strain evidence="6">FDAARGOS_390</strain>
    </source>
</reference>
<gene>
    <name evidence="3" type="ORF">CRM94_16055</name>
    <name evidence="2" type="ORF">DM48_7945</name>
    <name evidence="4" type="ORF">NYZ96_35835</name>
</gene>
<evidence type="ECO:0000313" key="6">
    <source>
        <dbReference type="Proteomes" id="UP000220629"/>
    </source>
</evidence>
<organism evidence="3 6">
    <name type="scientific">Burkholderia gladioli</name>
    <name type="common">Pseudomonas marginata</name>
    <name type="synonym">Phytomonas marginata</name>
    <dbReference type="NCBI Taxonomy" id="28095"/>
    <lineage>
        <taxon>Bacteria</taxon>
        <taxon>Pseudomonadati</taxon>
        <taxon>Pseudomonadota</taxon>
        <taxon>Betaproteobacteria</taxon>
        <taxon>Burkholderiales</taxon>
        <taxon>Burkholderiaceae</taxon>
        <taxon>Burkholderia</taxon>
    </lineage>
</organism>
<evidence type="ECO:0000313" key="2">
    <source>
        <dbReference type="EMBL" id="KGC20360.1"/>
    </source>
</evidence>
<evidence type="ECO:0000313" key="4">
    <source>
        <dbReference type="EMBL" id="UWX75404.1"/>
    </source>
</evidence>
<dbReference type="RefSeq" id="WP_036057571.1">
    <property type="nucleotide sequence ID" value="NZ_CADEQK010000044.1"/>
</dbReference>
<protein>
    <submittedName>
        <fullName evidence="2">Membrane protein</fullName>
    </submittedName>
</protein>
<reference evidence="3" key="3">
    <citation type="submission" date="2017-09" db="EMBL/GenBank/DDBJ databases">
        <title>FDA dAtabase for Regulatory Grade micrObial Sequences (FDA-ARGOS): Supporting development and validation of Infectious Disease Dx tests.</title>
        <authorList>
            <person name="Minogue T."/>
            <person name="Wolcott M."/>
            <person name="Wasieloski L."/>
            <person name="Aguilar W."/>
            <person name="Moore D."/>
            <person name="Tallon L.J."/>
            <person name="Sadzewicz L."/>
            <person name="Ott S."/>
            <person name="Zhao X."/>
            <person name="Nagaraj S."/>
            <person name="Vavikolanu K."/>
            <person name="Aluvathingal J."/>
            <person name="Nadendla S."/>
            <person name="Sichtig H."/>
        </authorList>
    </citation>
    <scope>NUCLEOTIDE SEQUENCE</scope>
    <source>
        <strain evidence="3">FDAARGOS_390</strain>
    </source>
</reference>
<dbReference type="Proteomes" id="UP001059745">
    <property type="component" value="Plasmid unnamed2"/>
</dbReference>
<dbReference type="Proteomes" id="UP000029590">
    <property type="component" value="Unassembled WGS sequence"/>
</dbReference>
<evidence type="ECO:0000313" key="3">
    <source>
        <dbReference type="EMBL" id="PEH40525.1"/>
    </source>
</evidence>
<reference evidence="2 5" key="1">
    <citation type="submission" date="2014-04" db="EMBL/GenBank/DDBJ databases">
        <authorList>
            <person name="Bishop-Lilly K.A."/>
            <person name="Broomall S.M."/>
            <person name="Chain P.S."/>
            <person name="Chertkov O."/>
            <person name="Coyne S.R."/>
            <person name="Daligault H.E."/>
            <person name="Davenport K.W."/>
            <person name="Erkkila T."/>
            <person name="Frey K.G."/>
            <person name="Gibbons H.S."/>
            <person name="Gu W."/>
            <person name="Jaissle J."/>
            <person name="Johnson S.L."/>
            <person name="Koroleva G.I."/>
            <person name="Ladner J.T."/>
            <person name="Lo C.-C."/>
            <person name="Minogue T.D."/>
            <person name="Munk C."/>
            <person name="Palacios G.F."/>
            <person name="Redden C.L."/>
            <person name="Rosenzweig C.N."/>
            <person name="Scholz M.B."/>
            <person name="Teshima H."/>
            <person name="Xu Y."/>
        </authorList>
    </citation>
    <scope>NUCLEOTIDE SEQUENCE [LARGE SCALE GENOMIC DNA]</scope>
    <source>
        <strain evidence="2">Gladioli</strain>
        <strain evidence="5">gladioli</strain>
    </source>
</reference>
<accession>A0A095FTN2</accession>
<dbReference type="EMBL" id="PDDY01000002">
    <property type="protein sequence ID" value="PEH40525.1"/>
    <property type="molecule type" value="Genomic_DNA"/>
</dbReference>
<dbReference type="EMBL" id="JPGG01000012">
    <property type="protein sequence ID" value="KGC20360.1"/>
    <property type="molecule type" value="Genomic_DNA"/>
</dbReference>
<sequence length="80" mass="8668">MQRITHRITRSSHAGRDRAPGVLWIAGRLAVILAVLAPAAGCLHVALPAPLGRDHAFLGLMLLTAYALMLRAAGFPRWFD</sequence>
<keyword evidence="1" id="KW-0472">Membrane</keyword>
<dbReference type="EMBL" id="CP104217">
    <property type="protein sequence ID" value="UWX75404.1"/>
    <property type="molecule type" value="Genomic_DNA"/>
</dbReference>
<evidence type="ECO:0000313" key="7">
    <source>
        <dbReference type="Proteomes" id="UP001059745"/>
    </source>
</evidence>
<feature type="transmembrane region" description="Helical" evidence="1">
    <location>
        <begin position="21"/>
        <end position="49"/>
    </location>
</feature>
<evidence type="ECO:0000256" key="1">
    <source>
        <dbReference type="SAM" id="Phobius"/>
    </source>
</evidence>
<feature type="transmembrane region" description="Helical" evidence="1">
    <location>
        <begin position="55"/>
        <end position="74"/>
    </location>
</feature>
<reference evidence="4" key="4">
    <citation type="submission" date="2022-09" db="EMBL/GenBank/DDBJ databases">
        <title>Genomic of Burkholderia gladioli.</title>
        <authorList>
            <person name="Wu H."/>
        </authorList>
    </citation>
    <scope>NUCLEOTIDE SEQUENCE</scope>
    <source>
        <strain evidence="4">ZN-S4</strain>
        <plasmid evidence="4">unnamed2</plasmid>
    </source>
</reference>
<keyword evidence="1" id="KW-1133">Transmembrane helix</keyword>
<evidence type="ECO:0000313" key="5">
    <source>
        <dbReference type="Proteomes" id="UP000029590"/>
    </source>
</evidence>